<dbReference type="InterPro" id="IPR051212">
    <property type="entry name" value="Type-I_RE_S_subunit"/>
</dbReference>
<dbReference type="EMBL" id="VLKP01000007">
    <property type="protein sequence ID" value="TWI10321.1"/>
    <property type="molecule type" value="Genomic_DNA"/>
</dbReference>
<dbReference type="RefSeq" id="WP_144814914.1">
    <property type="nucleotide sequence ID" value="NZ_VLKP01000007.1"/>
</dbReference>
<gene>
    <name evidence="7" type="ORF">IP93_01900</name>
</gene>
<proteinExistence type="inferred from homology"/>
<dbReference type="GO" id="GO:0009307">
    <property type="term" value="P:DNA restriction-modification system"/>
    <property type="evidence" value="ECO:0007669"/>
    <property type="project" value="UniProtKB-KW"/>
</dbReference>
<dbReference type="PANTHER" id="PTHR43140:SF1">
    <property type="entry name" value="TYPE I RESTRICTION ENZYME ECOKI SPECIFICITY SUBUNIT"/>
    <property type="match status" value="1"/>
</dbReference>
<dbReference type="CDD" id="cd17257">
    <property type="entry name" value="RMtype1_S_EcoBI-TRD1-CR1_like"/>
    <property type="match status" value="1"/>
</dbReference>
<dbReference type="SUPFAM" id="SSF116734">
    <property type="entry name" value="DNA methylase specificity domain"/>
    <property type="match status" value="2"/>
</dbReference>
<comment type="caution">
    <text evidence="7">The sequence shown here is derived from an EMBL/GenBank/DDBJ whole genome shotgun (WGS) entry which is preliminary data.</text>
</comment>
<keyword evidence="4" id="KW-0175">Coiled coil</keyword>
<dbReference type="InterPro" id="IPR000055">
    <property type="entry name" value="Restrct_endonuc_typeI_TRD"/>
</dbReference>
<dbReference type="PANTHER" id="PTHR43140">
    <property type="entry name" value="TYPE-1 RESTRICTION ENZYME ECOKI SPECIFICITY PROTEIN"/>
    <property type="match status" value="1"/>
</dbReference>
<dbReference type="InterPro" id="IPR044946">
    <property type="entry name" value="Restrct_endonuc_typeI_TRD_sf"/>
</dbReference>
<comment type="similarity">
    <text evidence="1">Belongs to the type-I restriction system S methylase family.</text>
</comment>
<dbReference type="GO" id="GO:0003677">
    <property type="term" value="F:DNA binding"/>
    <property type="evidence" value="ECO:0007669"/>
    <property type="project" value="UniProtKB-KW"/>
</dbReference>
<protein>
    <submittedName>
        <fullName evidence="7">Type I restriction enzyme S subunit</fullName>
    </submittedName>
</protein>
<organism evidence="7 8">
    <name type="scientific">Aerolutibacter ruishenii</name>
    <dbReference type="NCBI Taxonomy" id="686800"/>
    <lineage>
        <taxon>Bacteria</taxon>
        <taxon>Pseudomonadati</taxon>
        <taxon>Pseudomonadota</taxon>
        <taxon>Gammaproteobacteria</taxon>
        <taxon>Lysobacterales</taxon>
        <taxon>Lysobacteraceae</taxon>
        <taxon>Aerolutibacter</taxon>
    </lineage>
</organism>
<feature type="domain" description="Type I restriction modification DNA specificity" evidence="6">
    <location>
        <begin position="23"/>
        <end position="180"/>
    </location>
</feature>
<evidence type="ECO:0000313" key="7">
    <source>
        <dbReference type="EMBL" id="TWI10321.1"/>
    </source>
</evidence>
<name>A0A562LRQ5_9GAMM</name>
<evidence type="ECO:0000256" key="3">
    <source>
        <dbReference type="ARBA" id="ARBA00023125"/>
    </source>
</evidence>
<evidence type="ECO:0000313" key="8">
    <source>
        <dbReference type="Proteomes" id="UP000316471"/>
    </source>
</evidence>
<reference evidence="7 8" key="1">
    <citation type="journal article" date="2015" name="Stand. Genomic Sci.">
        <title>Genomic Encyclopedia of Bacterial and Archaeal Type Strains, Phase III: the genomes of soil and plant-associated and newly described type strains.</title>
        <authorList>
            <person name="Whitman W.B."/>
            <person name="Woyke T."/>
            <person name="Klenk H.P."/>
            <person name="Zhou Y."/>
            <person name="Lilburn T.G."/>
            <person name="Beck B.J."/>
            <person name="De Vos P."/>
            <person name="Vandamme P."/>
            <person name="Eisen J.A."/>
            <person name="Garrity G."/>
            <person name="Hugenholtz P."/>
            <person name="Kyrpides N.C."/>
        </authorList>
    </citation>
    <scope>NUCLEOTIDE SEQUENCE [LARGE SCALE GENOMIC DNA]</scope>
    <source>
        <strain evidence="7 8">CGMCC 1.10136</strain>
    </source>
</reference>
<dbReference type="Proteomes" id="UP000316471">
    <property type="component" value="Unassembled WGS sequence"/>
</dbReference>
<keyword evidence="3" id="KW-0238">DNA-binding</keyword>
<feature type="region of interest" description="Disordered" evidence="5">
    <location>
        <begin position="490"/>
        <end position="536"/>
    </location>
</feature>
<feature type="compositionally biased region" description="Basic residues" evidence="5">
    <location>
        <begin position="524"/>
        <end position="536"/>
    </location>
</feature>
<dbReference type="AlphaFoldDB" id="A0A562LRQ5"/>
<evidence type="ECO:0000256" key="2">
    <source>
        <dbReference type="ARBA" id="ARBA00022747"/>
    </source>
</evidence>
<evidence type="ECO:0000256" key="4">
    <source>
        <dbReference type="SAM" id="Coils"/>
    </source>
</evidence>
<keyword evidence="8" id="KW-1185">Reference proteome</keyword>
<accession>A0A562LRQ5</accession>
<keyword evidence="2" id="KW-0680">Restriction system</keyword>
<dbReference type="OrthoDB" id="9798929at2"/>
<evidence type="ECO:0000259" key="6">
    <source>
        <dbReference type="Pfam" id="PF01420"/>
    </source>
</evidence>
<feature type="coiled-coil region" evidence="4">
    <location>
        <begin position="169"/>
        <end position="206"/>
    </location>
</feature>
<evidence type="ECO:0000256" key="5">
    <source>
        <dbReference type="SAM" id="MobiDB-lite"/>
    </source>
</evidence>
<dbReference type="Pfam" id="PF01420">
    <property type="entry name" value="Methylase_S"/>
    <property type="match status" value="1"/>
</dbReference>
<evidence type="ECO:0000256" key="1">
    <source>
        <dbReference type="ARBA" id="ARBA00010923"/>
    </source>
</evidence>
<sequence>MAFTAKIADLIAEDRTGLLTKHESWERVPLSEVASILNGAPFDSAMFNSTGGLPLARIRDVMAGRTSTYYTGEYEDAYLLGQGDLLVGMDGDFNTGYWGAQIALLNQRVCKLTPTSELYDKALLGYVLPGYLAAINANTPSITVKHLSSKTIGEIELPLPPRAEQTRIVEKLEELLSDLDAGVTELKSAQRKLVQYRQSLLKAAVEGALTADWRTARDQSQETGAELLQRILTERRARWAQMQLARFAEQGKTPPKDWQTKYPEPVAPNTADLPPLPDGWVWSTIDQLSIHVRNGLSQKPTQEPIGYPILRINAVRPMTVNLDEVRYLHLPREDAAPYLLANGDLLATRYNGSVDLLGVVGVVRGVSRDIVHPDKLIRIRPVLGAHLADWIEIVASTGVSRAHIVSRVKTTAGQTGISGNDLKRMPIPLPGLAEQAAITSMVRAAIDGVNGQQQAVDMSLAQSSAQRKNLLTTAFAGQLVPQDSNDEPASALLARIRAEREAAPNSRSRRGAGSKPSAADRTPRQGRRSRKAKEAE</sequence>
<dbReference type="Gene3D" id="3.90.220.20">
    <property type="entry name" value="DNA methylase specificity domains"/>
    <property type="match status" value="2"/>
</dbReference>